<dbReference type="OMA" id="HEPAESM"/>
<proteinExistence type="predicted"/>
<comment type="caution">
    <text evidence="2">The sequence shown here is derived from an EMBL/GenBank/DDBJ whole genome shotgun (WGS) entry which is preliminary data.</text>
</comment>
<name>A0A0L0CJ52_LUCCU</name>
<dbReference type="Proteomes" id="UP000037069">
    <property type="component" value="Unassembled WGS sequence"/>
</dbReference>
<accession>A0A0L0CJ52</accession>
<evidence type="ECO:0000256" key="1">
    <source>
        <dbReference type="SAM" id="SignalP"/>
    </source>
</evidence>
<evidence type="ECO:0000313" key="2">
    <source>
        <dbReference type="EMBL" id="KNC32252.1"/>
    </source>
</evidence>
<dbReference type="AlphaFoldDB" id="A0A0L0CJ52"/>
<protein>
    <submittedName>
        <fullName evidence="2">Uncharacterized protein</fullName>
    </submittedName>
</protein>
<evidence type="ECO:0000313" key="3">
    <source>
        <dbReference type="Proteomes" id="UP000037069"/>
    </source>
</evidence>
<feature type="signal peptide" evidence="1">
    <location>
        <begin position="1"/>
        <end position="26"/>
    </location>
</feature>
<sequence length="147" mass="17382">MEGNFSKQSLKIFTMLFLVWIPLTYAFPSPSTDDNMIHNNNYDMIMPDDHEPAESMHFQNFDGFFNAEVVANDAMSEMEMDESRNSPKIRAPQALNAKEKRLREQLEELDVQREKRIQRSLTKGSTRPRANVNDWDQFDYEMFVKHR</sequence>
<feature type="chain" id="PRO_5005536494" evidence="1">
    <location>
        <begin position="27"/>
        <end position="147"/>
    </location>
</feature>
<keyword evidence="1" id="KW-0732">Signal</keyword>
<dbReference type="OrthoDB" id="8060654at2759"/>
<dbReference type="EMBL" id="JRES01000328">
    <property type="protein sequence ID" value="KNC32252.1"/>
    <property type="molecule type" value="Genomic_DNA"/>
</dbReference>
<reference evidence="2 3" key="1">
    <citation type="journal article" date="2015" name="Nat. Commun.">
        <title>Lucilia cuprina genome unlocks parasitic fly biology to underpin future interventions.</title>
        <authorList>
            <person name="Anstead C.A."/>
            <person name="Korhonen P.K."/>
            <person name="Young N.D."/>
            <person name="Hall R.S."/>
            <person name="Jex A.R."/>
            <person name="Murali S.C."/>
            <person name="Hughes D.S."/>
            <person name="Lee S.F."/>
            <person name="Perry T."/>
            <person name="Stroehlein A.J."/>
            <person name="Ansell B.R."/>
            <person name="Breugelmans B."/>
            <person name="Hofmann A."/>
            <person name="Qu J."/>
            <person name="Dugan S."/>
            <person name="Lee S.L."/>
            <person name="Chao H."/>
            <person name="Dinh H."/>
            <person name="Han Y."/>
            <person name="Doddapaneni H.V."/>
            <person name="Worley K.C."/>
            <person name="Muzny D.M."/>
            <person name="Ioannidis P."/>
            <person name="Waterhouse R.M."/>
            <person name="Zdobnov E.M."/>
            <person name="James P.J."/>
            <person name="Bagnall N.H."/>
            <person name="Kotze A.C."/>
            <person name="Gibbs R.A."/>
            <person name="Richards S."/>
            <person name="Batterham P."/>
            <person name="Gasser R.B."/>
        </authorList>
    </citation>
    <scope>NUCLEOTIDE SEQUENCE [LARGE SCALE GENOMIC DNA]</scope>
    <source>
        <strain evidence="2 3">LS</strain>
        <tissue evidence="2">Full body</tissue>
    </source>
</reference>
<keyword evidence="3" id="KW-1185">Reference proteome</keyword>
<organism evidence="2 3">
    <name type="scientific">Lucilia cuprina</name>
    <name type="common">Green bottle fly</name>
    <name type="synonym">Australian sheep blowfly</name>
    <dbReference type="NCBI Taxonomy" id="7375"/>
    <lineage>
        <taxon>Eukaryota</taxon>
        <taxon>Metazoa</taxon>
        <taxon>Ecdysozoa</taxon>
        <taxon>Arthropoda</taxon>
        <taxon>Hexapoda</taxon>
        <taxon>Insecta</taxon>
        <taxon>Pterygota</taxon>
        <taxon>Neoptera</taxon>
        <taxon>Endopterygota</taxon>
        <taxon>Diptera</taxon>
        <taxon>Brachycera</taxon>
        <taxon>Muscomorpha</taxon>
        <taxon>Oestroidea</taxon>
        <taxon>Calliphoridae</taxon>
        <taxon>Luciliinae</taxon>
        <taxon>Lucilia</taxon>
    </lineage>
</organism>
<gene>
    <name evidence="2" type="ORF">FF38_06625</name>
</gene>